<evidence type="ECO:0000256" key="1">
    <source>
        <dbReference type="ARBA" id="ARBA00004141"/>
    </source>
</evidence>
<feature type="region of interest" description="Disordered" evidence="9">
    <location>
        <begin position="1"/>
        <end position="23"/>
    </location>
</feature>
<dbReference type="Pfam" id="PF00083">
    <property type="entry name" value="Sugar_tr"/>
    <property type="match status" value="1"/>
</dbReference>
<dbReference type="GO" id="GO:0005351">
    <property type="term" value="F:carbohydrate:proton symporter activity"/>
    <property type="evidence" value="ECO:0007669"/>
    <property type="project" value="TreeGrafter"/>
</dbReference>
<keyword evidence="13" id="KW-1185">Reference proteome</keyword>
<keyword evidence="6 10" id="KW-0472">Membrane</keyword>
<feature type="transmembrane region" description="Helical" evidence="10">
    <location>
        <begin position="172"/>
        <end position="195"/>
    </location>
</feature>
<dbReference type="EMBL" id="MCGR01000086">
    <property type="protein sequence ID" value="ORY56433.1"/>
    <property type="molecule type" value="Genomic_DNA"/>
</dbReference>
<dbReference type="OrthoDB" id="6133115at2759"/>
<dbReference type="PROSITE" id="PS00216">
    <property type="entry name" value="SUGAR_TRANSPORT_1"/>
    <property type="match status" value="1"/>
</dbReference>
<dbReference type="SUPFAM" id="SSF103473">
    <property type="entry name" value="MFS general substrate transporter"/>
    <property type="match status" value="1"/>
</dbReference>
<feature type="transmembrane region" description="Helical" evidence="10">
    <location>
        <begin position="237"/>
        <end position="258"/>
    </location>
</feature>
<dbReference type="PROSITE" id="PS50850">
    <property type="entry name" value="MFS"/>
    <property type="match status" value="1"/>
</dbReference>
<dbReference type="InterPro" id="IPR003663">
    <property type="entry name" value="Sugar/inositol_transpt"/>
</dbReference>
<feature type="transmembrane region" description="Helical" evidence="10">
    <location>
        <begin position="495"/>
        <end position="514"/>
    </location>
</feature>
<organism evidence="12 13">
    <name type="scientific">Leucosporidium creatinivorum</name>
    <dbReference type="NCBI Taxonomy" id="106004"/>
    <lineage>
        <taxon>Eukaryota</taxon>
        <taxon>Fungi</taxon>
        <taxon>Dikarya</taxon>
        <taxon>Basidiomycota</taxon>
        <taxon>Pucciniomycotina</taxon>
        <taxon>Microbotryomycetes</taxon>
        <taxon>Leucosporidiales</taxon>
        <taxon>Leucosporidium</taxon>
    </lineage>
</organism>
<keyword evidence="3 8" id="KW-0813">Transport</keyword>
<dbReference type="AlphaFoldDB" id="A0A1Y2DAX3"/>
<dbReference type="InterPro" id="IPR005828">
    <property type="entry name" value="MFS_sugar_transport-like"/>
</dbReference>
<dbReference type="NCBIfam" id="TIGR00879">
    <property type="entry name" value="SP"/>
    <property type="match status" value="1"/>
</dbReference>
<dbReference type="GO" id="GO:0016020">
    <property type="term" value="C:membrane"/>
    <property type="evidence" value="ECO:0007669"/>
    <property type="project" value="UniProtKB-SubCell"/>
</dbReference>
<evidence type="ECO:0000313" key="12">
    <source>
        <dbReference type="EMBL" id="ORY56433.1"/>
    </source>
</evidence>
<dbReference type="InterPro" id="IPR036259">
    <property type="entry name" value="MFS_trans_sf"/>
</dbReference>
<reference evidence="12 13" key="1">
    <citation type="submission" date="2016-07" db="EMBL/GenBank/DDBJ databases">
        <title>Pervasive Adenine N6-methylation of Active Genes in Fungi.</title>
        <authorList>
            <consortium name="DOE Joint Genome Institute"/>
            <person name="Mondo S.J."/>
            <person name="Dannebaum R.O."/>
            <person name="Kuo R.C."/>
            <person name="Labutti K."/>
            <person name="Haridas S."/>
            <person name="Kuo A."/>
            <person name="Salamov A."/>
            <person name="Ahrendt S.R."/>
            <person name="Lipzen A."/>
            <person name="Sullivan W."/>
            <person name="Andreopoulos W.B."/>
            <person name="Clum A."/>
            <person name="Lindquist E."/>
            <person name="Daum C."/>
            <person name="Ramamoorthy G.K."/>
            <person name="Gryganskyi A."/>
            <person name="Culley D."/>
            <person name="Magnuson J.K."/>
            <person name="James T.Y."/>
            <person name="O'Malley M.A."/>
            <person name="Stajich J.E."/>
            <person name="Spatafora J.W."/>
            <person name="Visel A."/>
            <person name="Grigoriev I.V."/>
        </authorList>
    </citation>
    <scope>NUCLEOTIDE SEQUENCE [LARGE SCALE GENOMIC DNA]</scope>
    <source>
        <strain evidence="12 13">62-1032</strain>
    </source>
</reference>
<evidence type="ECO:0000256" key="6">
    <source>
        <dbReference type="ARBA" id="ARBA00023136"/>
    </source>
</evidence>
<feature type="transmembrane region" description="Helical" evidence="10">
    <location>
        <begin position="431"/>
        <end position="449"/>
    </location>
</feature>
<evidence type="ECO:0000256" key="10">
    <source>
        <dbReference type="SAM" id="Phobius"/>
    </source>
</evidence>
<dbReference type="PANTHER" id="PTHR48022">
    <property type="entry name" value="PLASTIDIC GLUCOSE TRANSPORTER 4"/>
    <property type="match status" value="1"/>
</dbReference>
<evidence type="ECO:0000256" key="8">
    <source>
        <dbReference type="RuleBase" id="RU003346"/>
    </source>
</evidence>
<gene>
    <name evidence="12" type="ORF">BCR35DRAFT_309836</name>
</gene>
<feature type="transmembrane region" description="Helical" evidence="10">
    <location>
        <begin position="147"/>
        <end position="166"/>
    </location>
</feature>
<feature type="compositionally biased region" description="Polar residues" evidence="9">
    <location>
        <begin position="1"/>
        <end position="16"/>
    </location>
</feature>
<comment type="catalytic activity">
    <reaction evidence="7">
        <text>myo-inositol(out) + H(+)(out) = myo-inositol(in) + H(+)(in)</text>
        <dbReference type="Rhea" id="RHEA:60364"/>
        <dbReference type="ChEBI" id="CHEBI:15378"/>
        <dbReference type="ChEBI" id="CHEBI:17268"/>
    </reaction>
</comment>
<evidence type="ECO:0000256" key="3">
    <source>
        <dbReference type="ARBA" id="ARBA00022448"/>
    </source>
</evidence>
<dbReference type="InterPro" id="IPR020846">
    <property type="entry name" value="MFS_dom"/>
</dbReference>
<dbReference type="InterPro" id="IPR050360">
    <property type="entry name" value="MFS_Sugar_Transporters"/>
</dbReference>
<evidence type="ECO:0000313" key="13">
    <source>
        <dbReference type="Proteomes" id="UP000193467"/>
    </source>
</evidence>
<dbReference type="PANTHER" id="PTHR48022:SF36">
    <property type="entry name" value="LACTOSE PERMEASE, PUTATIVE (AFU_ORTHOLOGUE AFUA_1G17310)-RELATED"/>
    <property type="match status" value="1"/>
</dbReference>
<name>A0A1Y2DAX3_9BASI</name>
<dbReference type="FunFam" id="1.20.1250.20:FF:000217">
    <property type="entry name" value="MFS lactose permease, putative"/>
    <property type="match status" value="1"/>
</dbReference>
<evidence type="ECO:0000256" key="7">
    <source>
        <dbReference type="ARBA" id="ARBA00049119"/>
    </source>
</evidence>
<proteinExistence type="inferred from homology"/>
<feature type="transmembrane region" description="Helical" evidence="10">
    <location>
        <begin position="392"/>
        <end position="411"/>
    </location>
</feature>
<accession>A0A1Y2DAX3</accession>
<evidence type="ECO:0000259" key="11">
    <source>
        <dbReference type="PROSITE" id="PS50850"/>
    </source>
</evidence>
<feature type="transmembrane region" description="Helical" evidence="10">
    <location>
        <begin position="469"/>
        <end position="489"/>
    </location>
</feature>
<feature type="transmembrane region" description="Helical" evidence="10">
    <location>
        <begin position="364"/>
        <end position="385"/>
    </location>
</feature>
<dbReference type="Gene3D" id="1.20.1250.20">
    <property type="entry name" value="MFS general substrate transporter like domains"/>
    <property type="match status" value="1"/>
</dbReference>
<dbReference type="InParanoid" id="A0A1Y2DAX3"/>
<dbReference type="Proteomes" id="UP000193467">
    <property type="component" value="Unassembled WGS sequence"/>
</dbReference>
<feature type="transmembrane region" description="Helical" evidence="10">
    <location>
        <begin position="329"/>
        <end position="352"/>
    </location>
</feature>
<feature type="transmembrane region" description="Helical" evidence="10">
    <location>
        <begin position="207"/>
        <end position="231"/>
    </location>
</feature>
<evidence type="ECO:0000256" key="9">
    <source>
        <dbReference type="SAM" id="MobiDB-lite"/>
    </source>
</evidence>
<feature type="domain" description="Major facilitator superfamily (MFS) profile" evidence="11">
    <location>
        <begin position="78"/>
        <end position="519"/>
    </location>
</feature>
<protein>
    <submittedName>
        <fullName evidence="12">Putative MFS lactose permease</fullName>
    </submittedName>
</protein>
<keyword evidence="5 10" id="KW-1133">Transmembrane helix</keyword>
<evidence type="ECO:0000256" key="2">
    <source>
        <dbReference type="ARBA" id="ARBA00010992"/>
    </source>
</evidence>
<evidence type="ECO:0000256" key="4">
    <source>
        <dbReference type="ARBA" id="ARBA00022692"/>
    </source>
</evidence>
<sequence>MSSSIEKGTSSLNSEATDLERSAQPVSTFAGGRVHRVKELNKEGNAVQEVRSAALVVATQSEHKTATWSRAALVMYYCIFVSFLGSCANGYDGSLMNAINGMATYQAKFESGKLGATTGIIFAIYTVGNMAGAFVSGPLADRWGRRVGMFVGSLIIIIGSVIVTSAETRGQFIAGRFILGFGIAPVTCACPSYCVEIAPPAWRGRATGFYNCGWFGGSIPAAAITLGTSYMTTDWAWRLPLLFQCFPAIVVCLSVFFLPESPRWLIANDRDDEARAILVRYHGNGDPASPLVELEWAEMKADISTTGSDKTWWDYRDLFRNKNTRWRTFMVLTMGIFGQFSGNGLGYFNVVIYESLGYGSIQQFVLNLVNSITSAIGAGGGVAVADRASRRPILIWGTLGCAALLGIHGALSETWGKMEIGQQDLNIGRAAVAFFFLFNILYSATYSPLQALYPVECLHTNTRAKGMSLYAFTVSAVGFINAYAGPIGLKNMGNHYIFIFVAWDCVEALWWYFFCVETQGRTLEELEEIFSAARPVAASQAKKRVVVQEGGNVLVESEK</sequence>
<feature type="transmembrane region" description="Helical" evidence="10">
    <location>
        <begin position="111"/>
        <end position="135"/>
    </location>
</feature>
<comment type="caution">
    <text evidence="12">The sequence shown here is derived from an EMBL/GenBank/DDBJ whole genome shotgun (WGS) entry which is preliminary data.</text>
</comment>
<feature type="transmembrane region" description="Helical" evidence="10">
    <location>
        <begin position="71"/>
        <end position="91"/>
    </location>
</feature>
<dbReference type="InterPro" id="IPR005829">
    <property type="entry name" value="Sugar_transporter_CS"/>
</dbReference>
<comment type="similarity">
    <text evidence="2 8">Belongs to the major facilitator superfamily. Sugar transporter (TC 2.A.1.1) family.</text>
</comment>
<comment type="subcellular location">
    <subcellularLocation>
        <location evidence="1">Membrane</location>
        <topology evidence="1">Multi-pass membrane protein</topology>
    </subcellularLocation>
</comment>
<evidence type="ECO:0000256" key="5">
    <source>
        <dbReference type="ARBA" id="ARBA00022989"/>
    </source>
</evidence>
<keyword evidence="4 10" id="KW-0812">Transmembrane</keyword>